<dbReference type="Pfam" id="PF01521">
    <property type="entry name" value="Fe-S_biosyn"/>
    <property type="match status" value="1"/>
</dbReference>
<organism evidence="2 3">
    <name type="scientific">Ravibacter arvi</name>
    <dbReference type="NCBI Taxonomy" id="2051041"/>
    <lineage>
        <taxon>Bacteria</taxon>
        <taxon>Pseudomonadati</taxon>
        <taxon>Bacteroidota</taxon>
        <taxon>Cytophagia</taxon>
        <taxon>Cytophagales</taxon>
        <taxon>Spirosomataceae</taxon>
        <taxon>Ravibacter</taxon>
    </lineage>
</organism>
<name>A0ABP8LVJ6_9BACT</name>
<evidence type="ECO:0000313" key="2">
    <source>
        <dbReference type="EMBL" id="GAA4438053.1"/>
    </source>
</evidence>
<dbReference type="EMBL" id="BAABEY010000018">
    <property type="protein sequence ID" value="GAA4438053.1"/>
    <property type="molecule type" value="Genomic_DNA"/>
</dbReference>
<keyword evidence="3" id="KW-1185">Reference proteome</keyword>
<proteinExistence type="predicted"/>
<gene>
    <name evidence="2" type="ORF">GCM10023091_18120</name>
</gene>
<reference evidence="3" key="1">
    <citation type="journal article" date="2019" name="Int. J. Syst. Evol. Microbiol.">
        <title>The Global Catalogue of Microorganisms (GCM) 10K type strain sequencing project: providing services to taxonomists for standard genome sequencing and annotation.</title>
        <authorList>
            <consortium name="The Broad Institute Genomics Platform"/>
            <consortium name="The Broad Institute Genome Sequencing Center for Infectious Disease"/>
            <person name="Wu L."/>
            <person name="Ma J."/>
        </authorList>
    </citation>
    <scope>NUCLEOTIDE SEQUENCE [LARGE SCALE GENOMIC DNA]</scope>
    <source>
        <strain evidence="3">JCM 31920</strain>
    </source>
</reference>
<comment type="caution">
    <text evidence="2">The sequence shown here is derived from an EMBL/GenBank/DDBJ whole genome shotgun (WGS) entry which is preliminary data.</text>
</comment>
<protein>
    <recommendedName>
        <fullName evidence="1">Core domain-containing protein</fullName>
    </recommendedName>
</protein>
<dbReference type="InterPro" id="IPR000361">
    <property type="entry name" value="ATAP_core_dom"/>
</dbReference>
<dbReference type="Gene3D" id="2.60.300.12">
    <property type="entry name" value="HesB-like domain"/>
    <property type="match status" value="1"/>
</dbReference>
<sequence>MDIVDQPVSITDRAREEILDTLSSNKIPDSYGVRVGIRGGSCSGTFVLGFDTMGEHDRVYQVNAIKVFIDKRHLLYVLGTEVDFDAVEGGYTIQKTSSAPGS</sequence>
<dbReference type="InterPro" id="IPR035903">
    <property type="entry name" value="HesB-like_dom_sf"/>
</dbReference>
<accession>A0ABP8LVJ6</accession>
<evidence type="ECO:0000313" key="3">
    <source>
        <dbReference type="Proteomes" id="UP001501508"/>
    </source>
</evidence>
<dbReference type="SUPFAM" id="SSF89360">
    <property type="entry name" value="HesB-like domain"/>
    <property type="match status" value="1"/>
</dbReference>
<evidence type="ECO:0000259" key="1">
    <source>
        <dbReference type="Pfam" id="PF01521"/>
    </source>
</evidence>
<dbReference type="Proteomes" id="UP001501508">
    <property type="component" value="Unassembled WGS sequence"/>
</dbReference>
<feature type="domain" description="Core" evidence="1">
    <location>
        <begin position="8"/>
        <end position="93"/>
    </location>
</feature>